<reference evidence="2 3" key="1">
    <citation type="journal article" name="Sci. Rep.">
        <title>Genome-scale phylogenetic analyses confirm Olpidium as the closest living zoosporic fungus to the non-flagellated, terrestrial fungi.</title>
        <authorList>
            <person name="Chang Y."/>
            <person name="Rochon D."/>
            <person name="Sekimoto S."/>
            <person name="Wang Y."/>
            <person name="Chovatia M."/>
            <person name="Sandor L."/>
            <person name="Salamov A."/>
            <person name="Grigoriev I.V."/>
            <person name="Stajich J.E."/>
            <person name="Spatafora J.W."/>
        </authorList>
    </citation>
    <scope>NUCLEOTIDE SEQUENCE [LARGE SCALE GENOMIC DNA]</scope>
    <source>
        <strain evidence="2">S191</strain>
    </source>
</reference>
<comment type="caution">
    <text evidence="2">The sequence shown here is derived from an EMBL/GenBank/DDBJ whole genome shotgun (WGS) entry which is preliminary data.</text>
</comment>
<feature type="compositionally biased region" description="Pro residues" evidence="1">
    <location>
        <begin position="1"/>
        <end position="11"/>
    </location>
</feature>
<dbReference type="EMBL" id="JAEFCI010002550">
    <property type="protein sequence ID" value="KAG5462157.1"/>
    <property type="molecule type" value="Genomic_DNA"/>
</dbReference>
<feature type="compositionally biased region" description="Low complexity" evidence="1">
    <location>
        <begin position="57"/>
        <end position="67"/>
    </location>
</feature>
<evidence type="ECO:0000313" key="3">
    <source>
        <dbReference type="Proteomes" id="UP000673691"/>
    </source>
</evidence>
<feature type="region of interest" description="Disordered" evidence="1">
    <location>
        <begin position="313"/>
        <end position="351"/>
    </location>
</feature>
<organism evidence="2 3">
    <name type="scientific">Olpidium bornovanus</name>
    <dbReference type="NCBI Taxonomy" id="278681"/>
    <lineage>
        <taxon>Eukaryota</taxon>
        <taxon>Fungi</taxon>
        <taxon>Fungi incertae sedis</taxon>
        <taxon>Olpidiomycota</taxon>
        <taxon>Olpidiomycotina</taxon>
        <taxon>Olpidiomycetes</taxon>
        <taxon>Olpidiales</taxon>
        <taxon>Olpidiaceae</taxon>
        <taxon>Olpidium</taxon>
    </lineage>
</organism>
<feature type="compositionally biased region" description="Basic and acidic residues" evidence="1">
    <location>
        <begin position="68"/>
        <end position="82"/>
    </location>
</feature>
<evidence type="ECO:0000256" key="1">
    <source>
        <dbReference type="SAM" id="MobiDB-lite"/>
    </source>
</evidence>
<feature type="non-terminal residue" evidence="2">
    <location>
        <position position="496"/>
    </location>
</feature>
<protein>
    <submittedName>
        <fullName evidence="2">Uncharacterized protein</fullName>
    </submittedName>
</protein>
<name>A0A8H8DLE7_9FUNG</name>
<dbReference type="AlphaFoldDB" id="A0A8H8DLE7"/>
<gene>
    <name evidence="2" type="ORF">BJ554DRAFT_5548</name>
</gene>
<feature type="region of interest" description="Disordered" evidence="1">
    <location>
        <begin position="1"/>
        <end position="113"/>
    </location>
</feature>
<feature type="compositionally biased region" description="Polar residues" evidence="1">
    <location>
        <begin position="323"/>
        <end position="336"/>
    </location>
</feature>
<sequence>MSSLPARPPRAIPRGRRRKSVDQRRPTQSRTAAKGTSEAARTQYPPARRGAGRRLAGRFPAAAGARAVGERLRVARRARPEEGQFPGLQDAGLRPSARRTSRRAAAAAVDDREEPVPHGVFAPVQHGGELPARVPLGGIVRRPLRRQHGAGAAGGLELDPQPAAEGVRDPDGDLHALKVRQGLHGGRVHRVPDAEELVVRERDLRVARLLLRVVHQLRPRDQRVAARALHQRRRVHHAETVPVADAAPAAVGFPGGVRDVRHHGLLHDQVLHVPPRELRAHLQHQGHHARRQGRGRGRPGVLLGARVADVGGGLWGKRGRQPRAQTVRNRPSQIPRSSERRSGAPRAAQGRWRTYDEVALSAAERDREDGRALLAVVRLHALLRDRADGDRVRAVGVPVEIAVVLDGPAVPGGKHVDGSAPAAAAGRPLREGALREEPRALDRRPVVPGAPRGAVDVVFVHVPRERRRLVAVGRPVGDQALAGDAGAVRDADAADV</sequence>
<dbReference type="Proteomes" id="UP000673691">
    <property type="component" value="Unassembled WGS sequence"/>
</dbReference>
<proteinExistence type="predicted"/>
<keyword evidence="3" id="KW-1185">Reference proteome</keyword>
<accession>A0A8H8DLE7</accession>
<evidence type="ECO:0000313" key="2">
    <source>
        <dbReference type="EMBL" id="KAG5462157.1"/>
    </source>
</evidence>